<evidence type="ECO:0000313" key="5">
    <source>
        <dbReference type="EMBL" id="CAK9113785.1"/>
    </source>
</evidence>
<gene>
    <name evidence="5" type="ORF">CCMP2556_LOCUS52635</name>
</gene>
<reference evidence="5 6" key="1">
    <citation type="submission" date="2024-02" db="EMBL/GenBank/DDBJ databases">
        <authorList>
            <person name="Chen Y."/>
            <person name="Shah S."/>
            <person name="Dougan E. K."/>
            <person name="Thang M."/>
            <person name="Chan C."/>
        </authorList>
    </citation>
    <scope>NUCLEOTIDE SEQUENCE [LARGE SCALE GENOMIC DNA]</scope>
</reference>
<dbReference type="PANTHER" id="PTHR47447:SF17">
    <property type="entry name" value="OS12G0638900 PROTEIN"/>
    <property type="match status" value="1"/>
</dbReference>
<evidence type="ECO:0000313" key="6">
    <source>
        <dbReference type="Proteomes" id="UP001642484"/>
    </source>
</evidence>
<sequence length="1152" mass="127560">MLRGASASHVDALRRVAWFRPNADVRGVTGPRRALLMANGDVATFAELSGAVLRSVPVRQKRWHPVVAYGKAIAAQRQASLWQGALLGVRELSRHALQGNTITWGACLTASAWQESLAALTHMRWQGVELNVISYSSISDEWRLAKQLLDDMQRVLRLDVVAYNATMKTWPLAQQLLEEMSFRGLSHTQTSRNLCIANWATALLLAQDLLGYSSIITKSPWYRSTQTLQHLQVSLLQPDVAAYNATMSSCGQRNKWLEALHCLYGMLHRRVSGPALAPAMGTWDSALWLLDSKLESSIVACGAAISACVKGDRWERALLLHSKRSFAGNSLTFNSAVSACEEGSHWRLGFALVAAMQDARLQTDMITYNSAISAAEKCKVWQEALTVFNDLPHGDADVVTYCATMKACRPIWPVILRLMDELEAKTMEETNALCYDEAVRACDLGGRWKHQRSTEPCRMNVAAHNAAISQCAKDKRWQPAAQYFQQLRQRRLEGNEITQTALLNVLSKSLQWSTAVDALQAFRVQHFQPNVITYGAAVSAATRGAVHWSEMCGLLCQMSEKALETNCVVYSTSISACDDWPQAVQLLSDLQQRSSANLVCYNAAAQASWPHNLEILEATELRSLQPNVVSFGAALRGGPWAAGLRLLQQMGDRQLRCSLVAYGAFFANAPAWNLLLTLQDQGIQPNLQIYSSSFPVMPWRRAYQSFFSPRITADLVAFCAVMTAEDHQGPWAQTLALLSQAHGRRFCSVSLWVACISTCERSGSWPAALSMLREAPFGDVKIRNAALSTCGKAAQWERALEILWKTPQVHLKINTVSMNAAISACEKAALWQKALDLYEEMPKISLKADSITCNALISSFEKSALWRWALHFLHAFGLSDVVAYNAAVSACEKSGQWQAAVGILADMRTSVVQADRITYNASISACEKCGMWTMALHLLEERQGDVDTVTLSATISACEKGHQWPLALELLQKMEELELDMEAITYNAAISACEKGFQWEKALHLFKLCTSGGKQPGSIVTYSALITACGKCEQWRQVQTLLDELHEFQMEANSITCNAVISAYRKAEQWQLALAFFKQLQVDSAPMDASKLQSLGHKIDSRATVVGTPCVCLAGMPRKAVASKWFDFLNSSSFLSFFLPLCLLLSYNRDER</sequence>
<dbReference type="InterPro" id="IPR011990">
    <property type="entry name" value="TPR-like_helical_dom_sf"/>
</dbReference>
<evidence type="ECO:0000259" key="4">
    <source>
        <dbReference type="Pfam" id="PF23276"/>
    </source>
</evidence>
<dbReference type="Pfam" id="PF13041">
    <property type="entry name" value="PPR_2"/>
    <property type="match status" value="1"/>
</dbReference>
<dbReference type="Pfam" id="PF13812">
    <property type="entry name" value="PPR_3"/>
    <property type="match status" value="1"/>
</dbReference>
<dbReference type="PANTHER" id="PTHR47447">
    <property type="entry name" value="OS03G0856100 PROTEIN"/>
    <property type="match status" value="1"/>
</dbReference>
<dbReference type="Proteomes" id="UP001642484">
    <property type="component" value="Unassembled WGS sequence"/>
</dbReference>
<protein>
    <recommendedName>
        <fullName evidence="4">Pentatricopeptide repeat-containing protein-mitochondrial domain-containing protein</fullName>
    </recommendedName>
</protein>
<keyword evidence="1" id="KW-0677">Repeat</keyword>
<proteinExistence type="predicted"/>
<evidence type="ECO:0000256" key="2">
    <source>
        <dbReference type="PROSITE-ProRule" id="PRU00708"/>
    </source>
</evidence>
<dbReference type="Gene3D" id="1.25.40.10">
    <property type="entry name" value="Tetratricopeptide repeat domain"/>
    <property type="match status" value="7"/>
</dbReference>
<name>A0ABP0SN09_9DINO</name>
<accession>A0ABP0SN09</accession>
<keyword evidence="6" id="KW-1185">Reference proteome</keyword>
<feature type="repeat" description="PPR" evidence="2">
    <location>
        <begin position="814"/>
        <end position="848"/>
    </location>
</feature>
<organism evidence="5 6">
    <name type="scientific">Durusdinium trenchii</name>
    <dbReference type="NCBI Taxonomy" id="1381693"/>
    <lineage>
        <taxon>Eukaryota</taxon>
        <taxon>Sar</taxon>
        <taxon>Alveolata</taxon>
        <taxon>Dinophyceae</taxon>
        <taxon>Suessiales</taxon>
        <taxon>Symbiodiniaceae</taxon>
        <taxon>Durusdinium</taxon>
    </lineage>
</organism>
<comment type="caution">
    <text evidence="5">The sequence shown here is derived from an EMBL/GenBank/DDBJ whole genome shotgun (WGS) entry which is preliminary data.</text>
</comment>
<evidence type="ECO:0000256" key="1">
    <source>
        <dbReference type="ARBA" id="ARBA00022737"/>
    </source>
</evidence>
<evidence type="ECO:0000256" key="3">
    <source>
        <dbReference type="SAM" id="Phobius"/>
    </source>
</evidence>
<feature type="repeat" description="PPR" evidence="2">
    <location>
        <begin position="880"/>
        <end position="914"/>
    </location>
</feature>
<keyword evidence="3" id="KW-1133">Transmembrane helix</keyword>
<keyword evidence="3" id="KW-0812">Transmembrane</keyword>
<feature type="repeat" description="PPR" evidence="2">
    <location>
        <begin position="1018"/>
        <end position="1052"/>
    </location>
</feature>
<dbReference type="Pfam" id="PF23276">
    <property type="entry name" value="TPR_24"/>
    <property type="match status" value="1"/>
</dbReference>
<dbReference type="InterPro" id="IPR002885">
    <property type="entry name" value="PPR_rpt"/>
</dbReference>
<dbReference type="PROSITE" id="PS51375">
    <property type="entry name" value="PPR"/>
    <property type="match status" value="4"/>
</dbReference>
<dbReference type="EMBL" id="CAXAMN010027916">
    <property type="protein sequence ID" value="CAK9113785.1"/>
    <property type="molecule type" value="Genomic_DNA"/>
</dbReference>
<feature type="domain" description="Pentatricopeptide repeat-containing protein-mitochondrial" evidence="4">
    <location>
        <begin position="965"/>
        <end position="1079"/>
    </location>
</feature>
<dbReference type="InterPro" id="IPR057027">
    <property type="entry name" value="TPR_mt"/>
</dbReference>
<feature type="transmembrane region" description="Helical" evidence="3">
    <location>
        <begin position="1128"/>
        <end position="1147"/>
    </location>
</feature>
<keyword evidence="3" id="KW-0472">Membrane</keyword>
<dbReference type="Pfam" id="PF01535">
    <property type="entry name" value="PPR"/>
    <property type="match status" value="1"/>
</dbReference>
<feature type="repeat" description="PPR" evidence="2">
    <location>
        <begin position="982"/>
        <end position="1016"/>
    </location>
</feature>